<feature type="domain" description="Thioredoxin-like fold" evidence="8">
    <location>
        <begin position="76"/>
        <end position="244"/>
    </location>
</feature>
<dbReference type="Gene3D" id="3.40.30.10">
    <property type="entry name" value="Glutaredoxin"/>
    <property type="match status" value="1"/>
</dbReference>
<feature type="transmembrane region" description="Helical" evidence="7">
    <location>
        <begin position="23"/>
        <end position="44"/>
    </location>
</feature>
<keyword evidence="2" id="KW-0732">Signal</keyword>
<dbReference type="RefSeq" id="WP_395118776.1">
    <property type="nucleotide sequence ID" value="NZ_JBIMSO010000139.1"/>
</dbReference>
<dbReference type="InterPro" id="IPR036249">
    <property type="entry name" value="Thioredoxin-like_sf"/>
</dbReference>
<keyword evidence="7" id="KW-1133">Transmembrane helix</keyword>
<dbReference type="InterPro" id="IPR012336">
    <property type="entry name" value="Thioredoxin-like_fold"/>
</dbReference>
<accession>A0ABW7JZJ5</accession>
<evidence type="ECO:0000256" key="2">
    <source>
        <dbReference type="ARBA" id="ARBA00022729"/>
    </source>
</evidence>
<evidence type="ECO:0000313" key="9">
    <source>
        <dbReference type="EMBL" id="MFH5211904.1"/>
    </source>
</evidence>
<comment type="caution">
    <text evidence="9">The sequence shown here is derived from an EMBL/GenBank/DDBJ whole genome shotgun (WGS) entry which is preliminary data.</text>
</comment>
<evidence type="ECO:0000256" key="6">
    <source>
        <dbReference type="SAM" id="MobiDB-lite"/>
    </source>
</evidence>
<evidence type="ECO:0000256" key="5">
    <source>
        <dbReference type="ARBA" id="ARBA00023284"/>
    </source>
</evidence>
<keyword evidence="7" id="KW-0812">Transmembrane</keyword>
<dbReference type="EMBL" id="JBIMSO010000139">
    <property type="protein sequence ID" value="MFH5211904.1"/>
    <property type="molecule type" value="Genomic_DNA"/>
</dbReference>
<evidence type="ECO:0000256" key="3">
    <source>
        <dbReference type="ARBA" id="ARBA00023002"/>
    </source>
</evidence>
<keyword evidence="3" id="KW-0560">Oxidoreductase</keyword>
<keyword evidence="4" id="KW-1015">Disulfide bond</keyword>
<dbReference type="SUPFAM" id="SSF52833">
    <property type="entry name" value="Thioredoxin-like"/>
    <property type="match status" value="1"/>
</dbReference>
<evidence type="ECO:0000313" key="10">
    <source>
        <dbReference type="Proteomes" id="UP001609175"/>
    </source>
</evidence>
<sequence>MNTSSGKRGPLAVAARKDRNRKIAIQAAIALVLVALVVAIGISVSRKSSDNKAEQTAAPTTTESTAAPSVLTPDGAIRIGDPAAKVVVSAIEDFQCPACKQFESMTGPTLSDLVASGTVAVDYSPIAILDRMSSTNYSTRAANAGFCVVEADKTAWPAWHQAMFEAQPEEGGSGLTDDRLIELATAAGASDPDVAQCITSIRYGTFVGSNTQTVLGSGVTSTPTVRVNGVALRNPTPDALRAAVTAAQQ</sequence>
<gene>
    <name evidence="9" type="ORF">ACHIPZ_27425</name>
</gene>
<proteinExistence type="inferred from homology"/>
<feature type="compositionally biased region" description="Low complexity" evidence="6">
    <location>
        <begin position="54"/>
        <end position="69"/>
    </location>
</feature>
<keyword evidence="5" id="KW-0676">Redox-active center</keyword>
<reference evidence="9 10" key="1">
    <citation type="submission" date="2024-10" db="EMBL/GenBank/DDBJ databases">
        <authorList>
            <person name="Riesco R."/>
        </authorList>
    </citation>
    <scope>NUCLEOTIDE SEQUENCE [LARGE SCALE GENOMIC DNA]</scope>
    <source>
        <strain evidence="9 10">NCIMB 15449</strain>
    </source>
</reference>
<name>A0ABW7JZJ5_9NOCA</name>
<evidence type="ECO:0000256" key="4">
    <source>
        <dbReference type="ARBA" id="ARBA00023157"/>
    </source>
</evidence>
<dbReference type="PANTHER" id="PTHR13887">
    <property type="entry name" value="GLUTATHIONE S-TRANSFERASE KAPPA"/>
    <property type="match status" value="1"/>
</dbReference>
<evidence type="ECO:0000256" key="1">
    <source>
        <dbReference type="ARBA" id="ARBA00005791"/>
    </source>
</evidence>
<feature type="region of interest" description="Disordered" evidence="6">
    <location>
        <begin position="49"/>
        <end position="69"/>
    </location>
</feature>
<evidence type="ECO:0000256" key="7">
    <source>
        <dbReference type="SAM" id="Phobius"/>
    </source>
</evidence>
<protein>
    <submittedName>
        <fullName evidence="9">DsbA family protein</fullName>
    </submittedName>
</protein>
<dbReference type="Proteomes" id="UP001609175">
    <property type="component" value="Unassembled WGS sequence"/>
</dbReference>
<comment type="similarity">
    <text evidence="1">Belongs to the thioredoxin family. DsbA subfamily.</text>
</comment>
<dbReference type="PANTHER" id="PTHR13887:SF14">
    <property type="entry name" value="DISULFIDE BOND FORMATION PROTEIN D"/>
    <property type="match status" value="1"/>
</dbReference>
<evidence type="ECO:0000259" key="8">
    <source>
        <dbReference type="Pfam" id="PF13462"/>
    </source>
</evidence>
<organism evidence="9 10">
    <name type="scientific">Antrihabitans spumae</name>
    <dbReference type="NCBI Taxonomy" id="3373370"/>
    <lineage>
        <taxon>Bacteria</taxon>
        <taxon>Bacillati</taxon>
        <taxon>Actinomycetota</taxon>
        <taxon>Actinomycetes</taxon>
        <taxon>Mycobacteriales</taxon>
        <taxon>Nocardiaceae</taxon>
        <taxon>Antrihabitans</taxon>
    </lineage>
</organism>
<keyword evidence="7" id="KW-0472">Membrane</keyword>
<dbReference type="Pfam" id="PF13462">
    <property type="entry name" value="Thioredoxin_4"/>
    <property type="match status" value="1"/>
</dbReference>